<dbReference type="Proteomes" id="UP000827986">
    <property type="component" value="Unassembled WGS sequence"/>
</dbReference>
<protein>
    <recommendedName>
        <fullName evidence="3">Reverse transcriptase domain-containing protein</fullName>
    </recommendedName>
</protein>
<evidence type="ECO:0000313" key="2">
    <source>
        <dbReference type="Proteomes" id="UP000827986"/>
    </source>
</evidence>
<organism evidence="1 2">
    <name type="scientific">Mauremys mutica</name>
    <name type="common">yellowpond turtle</name>
    <dbReference type="NCBI Taxonomy" id="74926"/>
    <lineage>
        <taxon>Eukaryota</taxon>
        <taxon>Metazoa</taxon>
        <taxon>Chordata</taxon>
        <taxon>Craniata</taxon>
        <taxon>Vertebrata</taxon>
        <taxon>Euteleostomi</taxon>
        <taxon>Archelosauria</taxon>
        <taxon>Testudinata</taxon>
        <taxon>Testudines</taxon>
        <taxon>Cryptodira</taxon>
        <taxon>Durocryptodira</taxon>
        <taxon>Testudinoidea</taxon>
        <taxon>Geoemydidae</taxon>
        <taxon>Geoemydinae</taxon>
        <taxon>Mauremys</taxon>
    </lineage>
</organism>
<dbReference type="PANTHER" id="PTHR47027">
    <property type="entry name" value="REVERSE TRANSCRIPTASE DOMAIN-CONTAINING PROTEIN"/>
    <property type="match status" value="1"/>
</dbReference>
<keyword evidence="2" id="KW-1185">Reference proteome</keyword>
<name>A0A9D3XG91_9SAUR</name>
<dbReference type="AlphaFoldDB" id="A0A9D3XG91"/>
<dbReference type="PANTHER" id="PTHR47027:SF26">
    <property type="entry name" value="REVERSE TRANSCRIPTASE DOMAIN-CONTAINING PROTEIN"/>
    <property type="match status" value="1"/>
</dbReference>
<evidence type="ECO:0000313" key="1">
    <source>
        <dbReference type="EMBL" id="KAH1178585.1"/>
    </source>
</evidence>
<proteinExistence type="predicted"/>
<gene>
    <name evidence="1" type="ORF">KIL84_012287</name>
</gene>
<sequence length="283" mass="32084">MVAWCAALGVPSDGVFATQVMNQLVLPVMGGGMTDEIIIMNGLDSGLRNYFVHVVAADKLLIPMVIGIRYWTNGKLFNLRRLQANTKVQEITVCDLLFADGCFLNAKSESNRQESMDYFSSACDNFGLTINTNKREVMYQPTPGKPYVEPTITVTGQTLQAVDKFTYLSSTLSHAVHIDDETNTRFAKASVAFSRICVNEWEHRAICQQTKLKVYKNIMLPILTVYRCHVMKLHHFHMVYLRKLMRIRWQDKVPDIGILIQAGIPSIHTLLTTDCQRRSFMVS</sequence>
<comment type="caution">
    <text evidence="1">The sequence shown here is derived from an EMBL/GenBank/DDBJ whole genome shotgun (WGS) entry which is preliminary data.</text>
</comment>
<accession>A0A9D3XG91</accession>
<evidence type="ECO:0008006" key="3">
    <source>
        <dbReference type="Google" id="ProtNLM"/>
    </source>
</evidence>
<reference evidence="1" key="1">
    <citation type="submission" date="2021-09" db="EMBL/GenBank/DDBJ databases">
        <title>The genome of Mauremys mutica provides insights into the evolution of semi-aquatic lifestyle.</title>
        <authorList>
            <person name="Gong S."/>
            <person name="Gao Y."/>
        </authorList>
    </citation>
    <scope>NUCLEOTIDE SEQUENCE</scope>
    <source>
        <strain evidence="1">MM-2020</strain>
        <tissue evidence="1">Muscle</tissue>
    </source>
</reference>
<dbReference type="EMBL" id="JAHDVG010000474">
    <property type="protein sequence ID" value="KAH1178585.1"/>
    <property type="molecule type" value="Genomic_DNA"/>
</dbReference>